<evidence type="ECO:0008006" key="4">
    <source>
        <dbReference type="Google" id="ProtNLM"/>
    </source>
</evidence>
<evidence type="ECO:0000313" key="3">
    <source>
        <dbReference type="Proteomes" id="UP001595378"/>
    </source>
</evidence>
<sequence length="306" mass="32742">MKKTTLWLAAAAAALSPLTAHAQDNARVFQPSGPWTADFGDDYCRLMRSFSDGRETVSISFEKIDTGPTMRLMVLGNAVSIYRGSDQIGVDFVPSANPRRLPFARSTSTDGQQLLIFSGVMIDDGSAAPAGENAGPPPATIPTAAERDAQELARGTQITALSLTSGLTTPVRIETGSLRNAMEVLQTCGYDLLSIWGLDPEKHRTLSRPAFPPPGPHLANGTIPFGEFSRLAGGSNMVRVMISAEGRPTACEIHYPTLSANVNTRICAQIMDNARFQPALDAEGQPMASYWTVPPFALMGPPPGRR</sequence>
<name>A0ABV7EAN8_9SPHN</name>
<accession>A0ABV7EAN8</accession>
<keyword evidence="3" id="KW-1185">Reference proteome</keyword>
<dbReference type="RefSeq" id="WP_336920387.1">
    <property type="nucleotide sequence ID" value="NZ_JBANRN010000016.1"/>
</dbReference>
<protein>
    <recommendedName>
        <fullName evidence="4">TonB C-terminal domain-containing protein</fullName>
    </recommendedName>
</protein>
<dbReference type="EMBL" id="JBHRSU010000002">
    <property type="protein sequence ID" value="MFC3099789.1"/>
    <property type="molecule type" value="Genomic_DNA"/>
</dbReference>
<dbReference type="Proteomes" id="UP001595378">
    <property type="component" value="Unassembled WGS sequence"/>
</dbReference>
<proteinExistence type="predicted"/>
<evidence type="ECO:0000313" key="2">
    <source>
        <dbReference type="EMBL" id="MFC3099789.1"/>
    </source>
</evidence>
<keyword evidence="1" id="KW-0732">Signal</keyword>
<evidence type="ECO:0000256" key="1">
    <source>
        <dbReference type="SAM" id="SignalP"/>
    </source>
</evidence>
<feature type="signal peptide" evidence="1">
    <location>
        <begin position="1"/>
        <end position="22"/>
    </location>
</feature>
<reference evidence="3" key="1">
    <citation type="journal article" date="2019" name="Int. J. Syst. Evol. Microbiol.">
        <title>The Global Catalogue of Microorganisms (GCM) 10K type strain sequencing project: providing services to taxonomists for standard genome sequencing and annotation.</title>
        <authorList>
            <consortium name="The Broad Institute Genomics Platform"/>
            <consortium name="The Broad Institute Genome Sequencing Center for Infectious Disease"/>
            <person name="Wu L."/>
            <person name="Ma J."/>
        </authorList>
    </citation>
    <scope>NUCLEOTIDE SEQUENCE [LARGE SCALE GENOMIC DNA]</scope>
    <source>
        <strain evidence="3">KCTC 52606</strain>
    </source>
</reference>
<organism evidence="2 3">
    <name type="scientific">Alteraurantiacibacter lauratis</name>
    <dbReference type="NCBI Taxonomy" id="2054627"/>
    <lineage>
        <taxon>Bacteria</taxon>
        <taxon>Pseudomonadati</taxon>
        <taxon>Pseudomonadota</taxon>
        <taxon>Alphaproteobacteria</taxon>
        <taxon>Sphingomonadales</taxon>
        <taxon>Erythrobacteraceae</taxon>
        <taxon>Alteraurantiacibacter</taxon>
    </lineage>
</organism>
<gene>
    <name evidence="2" type="ORF">ACFODK_02675</name>
</gene>
<feature type="chain" id="PRO_5045730396" description="TonB C-terminal domain-containing protein" evidence="1">
    <location>
        <begin position="23"/>
        <end position="306"/>
    </location>
</feature>
<comment type="caution">
    <text evidence="2">The sequence shown here is derived from an EMBL/GenBank/DDBJ whole genome shotgun (WGS) entry which is preliminary data.</text>
</comment>